<feature type="transmembrane region" description="Helical" evidence="7">
    <location>
        <begin position="215"/>
        <end position="234"/>
    </location>
</feature>
<evidence type="ECO:0000256" key="7">
    <source>
        <dbReference type="SAM" id="Phobius"/>
    </source>
</evidence>
<feature type="transmembrane region" description="Helical" evidence="7">
    <location>
        <begin position="159"/>
        <end position="177"/>
    </location>
</feature>
<dbReference type="Proteomes" id="UP001378956">
    <property type="component" value="Unassembled WGS sequence"/>
</dbReference>
<feature type="transmembrane region" description="Helical" evidence="7">
    <location>
        <begin position="101"/>
        <end position="119"/>
    </location>
</feature>
<keyword evidence="3 8" id="KW-0808">Transferase</keyword>
<reference evidence="8 9" key="1">
    <citation type="submission" date="2024-03" db="EMBL/GenBank/DDBJ databases">
        <title>Sequence of Lycoming College Course Isolates.</title>
        <authorList>
            <person name="Plotts O."/>
            <person name="Newman J."/>
        </authorList>
    </citation>
    <scope>NUCLEOTIDE SEQUENCE [LARGE SCALE GENOMIC DNA]</scope>
    <source>
        <strain evidence="8 9">CJB-3</strain>
    </source>
</reference>
<evidence type="ECO:0000313" key="8">
    <source>
        <dbReference type="EMBL" id="MEJ2905656.1"/>
    </source>
</evidence>
<keyword evidence="6 7" id="KW-0472">Membrane</keyword>
<gene>
    <name evidence="8" type="ORF">WAE58_24645</name>
</gene>
<dbReference type="RefSeq" id="WP_337718048.1">
    <property type="nucleotide sequence ID" value="NZ_JBBEUB010000014.1"/>
</dbReference>
<dbReference type="PANTHER" id="PTHR22926">
    <property type="entry name" value="PHOSPHO-N-ACETYLMURAMOYL-PENTAPEPTIDE-TRANSFERASE"/>
    <property type="match status" value="1"/>
</dbReference>
<feature type="transmembrane region" description="Helical" evidence="7">
    <location>
        <begin position="6"/>
        <end position="26"/>
    </location>
</feature>
<feature type="transmembrane region" description="Helical" evidence="7">
    <location>
        <begin position="297"/>
        <end position="317"/>
    </location>
</feature>
<feature type="transmembrane region" description="Helical" evidence="7">
    <location>
        <begin position="73"/>
        <end position="89"/>
    </location>
</feature>
<dbReference type="PROSITE" id="PS01348">
    <property type="entry name" value="MRAY_2"/>
    <property type="match status" value="1"/>
</dbReference>
<dbReference type="GO" id="GO:0016740">
    <property type="term" value="F:transferase activity"/>
    <property type="evidence" value="ECO:0007669"/>
    <property type="project" value="UniProtKB-KW"/>
</dbReference>
<keyword evidence="4 7" id="KW-0812">Transmembrane</keyword>
<dbReference type="EC" id="2.7.8.-" evidence="8"/>
<keyword evidence="5 7" id="KW-1133">Transmembrane helix</keyword>
<feature type="transmembrane region" description="Helical" evidence="7">
    <location>
        <begin position="240"/>
        <end position="264"/>
    </location>
</feature>
<protein>
    <submittedName>
        <fullName evidence="8">MraY family glycosyltransferase</fullName>
        <ecNumber evidence="8">2.7.8.-</ecNumber>
    </submittedName>
</protein>
<comment type="caution">
    <text evidence="8">The sequence shown here is derived from an EMBL/GenBank/DDBJ whole genome shotgun (WGS) entry which is preliminary data.</text>
</comment>
<name>A0ABU8NVG9_9SPHI</name>
<feature type="transmembrane region" description="Helical" evidence="7">
    <location>
        <begin position="323"/>
        <end position="347"/>
    </location>
</feature>
<organism evidence="8 9">
    <name type="scientific">Pedobacter panaciterrae</name>
    <dbReference type="NCBI Taxonomy" id="363849"/>
    <lineage>
        <taxon>Bacteria</taxon>
        <taxon>Pseudomonadati</taxon>
        <taxon>Bacteroidota</taxon>
        <taxon>Sphingobacteriia</taxon>
        <taxon>Sphingobacteriales</taxon>
        <taxon>Sphingobacteriaceae</taxon>
        <taxon>Pedobacter</taxon>
    </lineage>
</organism>
<keyword evidence="2" id="KW-1003">Cell membrane</keyword>
<evidence type="ECO:0000256" key="6">
    <source>
        <dbReference type="ARBA" id="ARBA00023136"/>
    </source>
</evidence>
<accession>A0ABU8NVG9</accession>
<keyword evidence="9" id="KW-1185">Reference proteome</keyword>
<sequence>MLFTLIYLTSLLVVAFAIPPIITVSLRKRLFDDPNESRKIHKRIIPNFGGVAIFTGFLFSCSIFIPSQILPEANVLMGAGLVLFMIGLKDDIIGLGPGIKFVAQFASAFIVAMVANIRITDMHGVFGVYDLPYYASITLTVFFIVGIVNAFNLIDGIDGLAGSIGLILCVAFGVLFYKSGDLGWAYLATALAGALLGFLFFNVTPARIFMGDSGSLLLGFIAAVLSIKFMTISLTENVMAGPFVVTSGMGMVSAILIIPVFDTLRVFTLRIMRGTSPFTADSNHIHHRLLSLGLSHVQATLVLASVNVVFIITALALQNIGDAQLISLIMLLMLSLNGVLSLSINIIRKRARLLTTSTQVDKMAEADKSFAERVLEKISEN</sequence>
<dbReference type="PANTHER" id="PTHR22926:SF3">
    <property type="entry name" value="UNDECAPRENYL-PHOSPHATE ALPHA-N-ACETYLGLUCOSAMINYL 1-PHOSPHATE TRANSFERASE"/>
    <property type="match status" value="1"/>
</dbReference>
<evidence type="ECO:0000313" key="9">
    <source>
        <dbReference type="Proteomes" id="UP001378956"/>
    </source>
</evidence>
<feature type="transmembrane region" description="Helical" evidence="7">
    <location>
        <begin position="131"/>
        <end position="152"/>
    </location>
</feature>
<dbReference type="InterPro" id="IPR000715">
    <property type="entry name" value="Glycosyl_transferase_4"/>
</dbReference>
<evidence type="ECO:0000256" key="4">
    <source>
        <dbReference type="ARBA" id="ARBA00022692"/>
    </source>
</evidence>
<evidence type="ECO:0000256" key="1">
    <source>
        <dbReference type="ARBA" id="ARBA00004651"/>
    </source>
</evidence>
<comment type="subcellular location">
    <subcellularLocation>
        <location evidence="1">Cell membrane</location>
        <topology evidence="1">Multi-pass membrane protein</topology>
    </subcellularLocation>
</comment>
<evidence type="ECO:0000256" key="5">
    <source>
        <dbReference type="ARBA" id="ARBA00022989"/>
    </source>
</evidence>
<dbReference type="Pfam" id="PF00953">
    <property type="entry name" value="Glycos_transf_4"/>
    <property type="match status" value="1"/>
</dbReference>
<dbReference type="InterPro" id="IPR018480">
    <property type="entry name" value="PNAcMuramoyl-5peptid_Trfase_CS"/>
</dbReference>
<evidence type="ECO:0000256" key="2">
    <source>
        <dbReference type="ARBA" id="ARBA00022475"/>
    </source>
</evidence>
<dbReference type="EMBL" id="JBBEUB010000014">
    <property type="protein sequence ID" value="MEJ2905656.1"/>
    <property type="molecule type" value="Genomic_DNA"/>
</dbReference>
<feature type="transmembrane region" description="Helical" evidence="7">
    <location>
        <begin position="47"/>
        <end position="67"/>
    </location>
</feature>
<dbReference type="CDD" id="cd06853">
    <property type="entry name" value="GT_WecA_like"/>
    <property type="match status" value="1"/>
</dbReference>
<evidence type="ECO:0000256" key="3">
    <source>
        <dbReference type="ARBA" id="ARBA00022679"/>
    </source>
</evidence>
<feature type="transmembrane region" description="Helical" evidence="7">
    <location>
        <begin position="183"/>
        <end position="203"/>
    </location>
</feature>
<proteinExistence type="predicted"/>